<dbReference type="GO" id="GO:1990071">
    <property type="term" value="C:TRAPPII protein complex"/>
    <property type="evidence" value="ECO:0007669"/>
    <property type="project" value="InterPro"/>
</dbReference>
<organism evidence="7 8">
    <name type="scientific">Cotesia congregata</name>
    <name type="common">Parasitoid wasp</name>
    <name type="synonym">Apanteles congregatus</name>
    <dbReference type="NCBI Taxonomy" id="51543"/>
    <lineage>
        <taxon>Eukaryota</taxon>
        <taxon>Metazoa</taxon>
        <taxon>Ecdysozoa</taxon>
        <taxon>Arthropoda</taxon>
        <taxon>Hexapoda</taxon>
        <taxon>Insecta</taxon>
        <taxon>Pterygota</taxon>
        <taxon>Neoptera</taxon>
        <taxon>Endopterygota</taxon>
        <taxon>Hymenoptera</taxon>
        <taxon>Apocrita</taxon>
        <taxon>Ichneumonoidea</taxon>
        <taxon>Braconidae</taxon>
        <taxon>Microgastrinae</taxon>
        <taxon>Cotesia</taxon>
    </lineage>
</organism>
<dbReference type="Pfam" id="PF23036">
    <property type="entry name" value="TRAPPC10_1st"/>
    <property type="match status" value="1"/>
</dbReference>
<dbReference type="InterPro" id="IPR022233">
    <property type="entry name" value="TRAPPC10/Trs130_C"/>
</dbReference>
<evidence type="ECO:0000259" key="5">
    <source>
        <dbReference type="Pfam" id="PF23036"/>
    </source>
</evidence>
<dbReference type="Proteomes" id="UP000786811">
    <property type="component" value="Unassembled WGS sequence"/>
</dbReference>
<dbReference type="GO" id="GO:0006891">
    <property type="term" value="P:intra-Golgi vesicle-mediated transport"/>
    <property type="evidence" value="ECO:0007669"/>
    <property type="project" value="TreeGrafter"/>
</dbReference>
<dbReference type="PANTHER" id="PTHR13251:SF3">
    <property type="entry name" value="TRAFFICKING PROTEIN PARTICLE COMPLEX SUBUNIT 10"/>
    <property type="match status" value="1"/>
</dbReference>
<dbReference type="PANTHER" id="PTHR13251">
    <property type="entry name" value="EPILEPSY HOLOPROSENCEPHALY CANDIDATE 1/TMEM1"/>
    <property type="match status" value="1"/>
</dbReference>
<dbReference type="InterPro" id="IPR056913">
    <property type="entry name" value="TRAPPC10/Trs130_N"/>
</dbReference>
<name>A0A8J2MUE9_COTCN</name>
<evidence type="ECO:0000259" key="4">
    <source>
        <dbReference type="Pfam" id="PF12584"/>
    </source>
</evidence>
<comment type="caution">
    <text evidence="7">The sequence shown here is derived from an EMBL/GenBank/DDBJ whole genome shotgun (WGS) entry which is preliminary data.</text>
</comment>
<evidence type="ECO:0000259" key="6">
    <source>
        <dbReference type="Pfam" id="PF23604"/>
    </source>
</evidence>
<protein>
    <submittedName>
        <fullName evidence="7">Similar to SIDL: Trafficking protein particle complex subunit 10 (Drosophila melanogaster)</fullName>
    </submittedName>
</protein>
<evidence type="ECO:0000256" key="3">
    <source>
        <dbReference type="ARBA" id="ARBA00023034"/>
    </source>
</evidence>
<sequence length="948" mass="108900">MLDELLVNLDGGRVLTPYFPHCCDHWGRRRQWRKERRANKHLSSEAHDVSKSGFVNTNSEKGIIKNLFTETPSWLDTFKNPFNDWRAVNLKKSLDNFLRELIANEKASLLDFRNYLFSRQCAILLLLKQPWEIARRCLLFVYNTLSELRILEISLPDGSVECWSILCALEILDVCQTLLISADNSQHLDLCSLYTADLWALASKKLGKLGKLCGLMPHISKPTSEQLHTVIYLIAGLNNTSIETQEEVLYTNKFKSALSSNEIFTKQFLEYSELAMGTYKHIGRIRSARYIGKELAQFYSSLDENQTAITFLLDALKTYTDEGWNLLALKTQLKLTEYYKKMNNSKKYTKMCCLIACSTVLNIAARKTYFEEILTHTKVFPVAKPLFIEFDNCFELLKIDVNIVDKVIENFIVNVNISLKSLFPTTIKDVRASISVEKILEMNADSKLKCHPESQITLLSEWTKKSLQQENSQLTKLQVYPYIDFREDMSIESVGIINKNVKPLINQTDRKKSEKFSTYVDEVVNEVLDKNRFEIESGENNLKISIVDNKPGTYRINRLSLIINEKLIFQSELIKPQVHYKIMKTQPSISINGRDLIAGVVQNTELIISNGSVKIQKGTKIKLWTSRGLMIKLANSTESTSNEIEIVLSEYEPWQIIKLQLQVYSELPPKRDSSSMEHKIYIQSSWSAQESILLNFEPPLMSSLTVHTIKERKFLQIVVTGLTKKPLQLTDPELIINTSVVINFKSLNPTAGQKFIIRNGIKVSYLWEMKLGRNYTIVNPLKFDFNVKYSMIDHTDDLYESNINDDPLQINKLLKLERSNNTYRCYFEISNYVSIFTVTSKVKANGNAGEFCRSGSICHLHLNITRILPKVHLNTLPQLMYEVLDDQSMWAICGRTAGIITLDTCDEQNVTLDIMPLKNGYLPLPIVRLSRYIPALETRNGKFHYLKS</sequence>
<evidence type="ECO:0000256" key="2">
    <source>
        <dbReference type="ARBA" id="ARBA00022448"/>
    </source>
</evidence>
<dbReference type="InterPro" id="IPR056917">
    <property type="entry name" value="Ig_TRAPPC10"/>
</dbReference>
<evidence type="ECO:0000313" key="7">
    <source>
        <dbReference type="EMBL" id="CAG5100714.1"/>
    </source>
</evidence>
<evidence type="ECO:0000256" key="1">
    <source>
        <dbReference type="ARBA" id="ARBA00004555"/>
    </source>
</evidence>
<feature type="domain" description="TRAPPC10 Ig-like" evidence="6">
    <location>
        <begin position="586"/>
        <end position="698"/>
    </location>
</feature>
<dbReference type="AlphaFoldDB" id="A0A8J2MUE9"/>
<keyword evidence="2" id="KW-0813">Transport</keyword>
<feature type="domain" description="TRAPPC10/Trs130 N-terminal" evidence="5">
    <location>
        <begin position="64"/>
        <end position="134"/>
    </location>
</feature>
<proteinExistence type="predicted"/>
<dbReference type="InterPro" id="IPR045126">
    <property type="entry name" value="TRAPPC10/Trs130"/>
</dbReference>
<keyword evidence="3" id="KW-0333">Golgi apparatus</keyword>
<dbReference type="EMBL" id="CAJNRD030001122">
    <property type="protein sequence ID" value="CAG5100714.1"/>
    <property type="molecule type" value="Genomic_DNA"/>
</dbReference>
<dbReference type="Pfam" id="PF12584">
    <property type="entry name" value="TRAPPC10"/>
    <property type="match status" value="1"/>
</dbReference>
<evidence type="ECO:0000313" key="8">
    <source>
        <dbReference type="Proteomes" id="UP000786811"/>
    </source>
</evidence>
<feature type="domain" description="TRAPPC10/Trs130 C-terminal" evidence="4">
    <location>
        <begin position="848"/>
        <end position="936"/>
    </location>
</feature>
<dbReference type="Pfam" id="PF23604">
    <property type="entry name" value="Ig_TRAPPC10"/>
    <property type="match status" value="1"/>
</dbReference>
<dbReference type="OrthoDB" id="10256906at2759"/>
<reference evidence="7" key="1">
    <citation type="submission" date="2021-04" db="EMBL/GenBank/DDBJ databases">
        <authorList>
            <person name="Chebbi M.A.C M."/>
        </authorList>
    </citation>
    <scope>NUCLEOTIDE SEQUENCE</scope>
</reference>
<dbReference type="GO" id="GO:0005829">
    <property type="term" value="C:cytosol"/>
    <property type="evidence" value="ECO:0007669"/>
    <property type="project" value="GOC"/>
</dbReference>
<keyword evidence="8" id="KW-1185">Reference proteome</keyword>
<comment type="subcellular location">
    <subcellularLocation>
        <location evidence="1">Golgi apparatus</location>
    </subcellularLocation>
</comment>
<dbReference type="GO" id="GO:0034498">
    <property type="term" value="P:early endosome to Golgi transport"/>
    <property type="evidence" value="ECO:0007669"/>
    <property type="project" value="TreeGrafter"/>
</dbReference>
<gene>
    <name evidence="7" type="ORF">HICCMSTLAB_LOCUS9787</name>
</gene>
<accession>A0A8J2MUE9</accession>